<reference evidence="1 2" key="1">
    <citation type="submission" date="2019-12" db="EMBL/GenBank/DDBJ databases">
        <title>A genome sequence resource for the geographically widespread anthracnose pathogen Colletotrichum asianum.</title>
        <authorList>
            <person name="Meng Y."/>
        </authorList>
    </citation>
    <scope>NUCLEOTIDE SEQUENCE [LARGE SCALE GENOMIC DNA]</scope>
    <source>
        <strain evidence="1 2">ICMP 18580</strain>
    </source>
</reference>
<accession>A0A8H3WCE2</accession>
<sequence>MCGTDGPSHKWKGGSGSLCLFPPTYCVETVKTRPTPHPSSLERLPCVVLCPCPRLRIIQNASFKEDRMSAEYGSSSSRSGPINC</sequence>
<comment type="caution">
    <text evidence="1">The sequence shown here is derived from an EMBL/GenBank/DDBJ whole genome shotgun (WGS) entry which is preliminary data.</text>
</comment>
<protein>
    <submittedName>
        <fullName evidence="1">Uncharacterized protein</fullName>
    </submittedName>
</protein>
<proteinExistence type="predicted"/>
<dbReference type="Proteomes" id="UP000434172">
    <property type="component" value="Unassembled WGS sequence"/>
</dbReference>
<dbReference type="EMBL" id="WOWK01000031">
    <property type="protein sequence ID" value="KAF0326281.1"/>
    <property type="molecule type" value="Genomic_DNA"/>
</dbReference>
<dbReference type="AlphaFoldDB" id="A0A8H3WCE2"/>
<gene>
    <name evidence="1" type="ORF">GQ607_006484</name>
</gene>
<keyword evidence="2" id="KW-1185">Reference proteome</keyword>
<evidence type="ECO:0000313" key="2">
    <source>
        <dbReference type="Proteomes" id="UP000434172"/>
    </source>
</evidence>
<organism evidence="1 2">
    <name type="scientific">Colletotrichum asianum</name>
    <dbReference type="NCBI Taxonomy" id="702518"/>
    <lineage>
        <taxon>Eukaryota</taxon>
        <taxon>Fungi</taxon>
        <taxon>Dikarya</taxon>
        <taxon>Ascomycota</taxon>
        <taxon>Pezizomycotina</taxon>
        <taxon>Sordariomycetes</taxon>
        <taxon>Hypocreomycetidae</taxon>
        <taxon>Glomerellales</taxon>
        <taxon>Glomerellaceae</taxon>
        <taxon>Colletotrichum</taxon>
        <taxon>Colletotrichum gloeosporioides species complex</taxon>
    </lineage>
</organism>
<evidence type="ECO:0000313" key="1">
    <source>
        <dbReference type="EMBL" id="KAF0326281.1"/>
    </source>
</evidence>
<name>A0A8H3WCE2_9PEZI</name>